<evidence type="ECO:0000313" key="2">
    <source>
        <dbReference type="Proteomes" id="UP000316621"/>
    </source>
</evidence>
<dbReference type="Proteomes" id="UP000316621">
    <property type="component" value="Chromosome 3"/>
</dbReference>
<dbReference type="AlphaFoldDB" id="A0A4Y7J444"/>
<name>A0A4Y7J444_PAPSO</name>
<accession>A0A4Y7J444</accession>
<keyword evidence="2" id="KW-1185">Reference proteome</keyword>
<gene>
    <name evidence="1" type="ORF">C5167_014765</name>
</gene>
<reference evidence="1 2" key="1">
    <citation type="journal article" date="2018" name="Science">
        <title>The opium poppy genome and morphinan production.</title>
        <authorList>
            <person name="Guo L."/>
            <person name="Winzer T."/>
            <person name="Yang X."/>
            <person name="Li Y."/>
            <person name="Ning Z."/>
            <person name="He Z."/>
            <person name="Teodor R."/>
            <person name="Lu Y."/>
            <person name="Bowser T.A."/>
            <person name="Graham I.A."/>
            <person name="Ye K."/>
        </authorList>
    </citation>
    <scope>NUCLEOTIDE SEQUENCE [LARGE SCALE GENOMIC DNA]</scope>
    <source>
        <strain evidence="2">cv. HN1</strain>
        <tissue evidence="1">Leaves</tissue>
    </source>
</reference>
<proteinExistence type="predicted"/>
<dbReference type="EMBL" id="CM010717">
    <property type="protein sequence ID" value="RZC55903.1"/>
    <property type="molecule type" value="Genomic_DNA"/>
</dbReference>
<sequence length="95" mass="10460">MSSFAPKMVSALELVSAQEDIQCQTTNVGGSLTKRYTFQNVPACERYCNRFCGKNGLYGNDELDGRGKCNGKLCQCCVPDPLYELARIDLDDLAP</sequence>
<dbReference type="Gramene" id="RZC55903">
    <property type="protein sequence ID" value="RZC55903"/>
    <property type="gene ID" value="C5167_014765"/>
</dbReference>
<protein>
    <submittedName>
        <fullName evidence="1">Uncharacterized protein</fullName>
    </submittedName>
</protein>
<organism evidence="1 2">
    <name type="scientific">Papaver somniferum</name>
    <name type="common">Opium poppy</name>
    <dbReference type="NCBI Taxonomy" id="3469"/>
    <lineage>
        <taxon>Eukaryota</taxon>
        <taxon>Viridiplantae</taxon>
        <taxon>Streptophyta</taxon>
        <taxon>Embryophyta</taxon>
        <taxon>Tracheophyta</taxon>
        <taxon>Spermatophyta</taxon>
        <taxon>Magnoliopsida</taxon>
        <taxon>Ranunculales</taxon>
        <taxon>Papaveraceae</taxon>
        <taxon>Papaveroideae</taxon>
        <taxon>Papaver</taxon>
    </lineage>
</organism>
<evidence type="ECO:0000313" key="1">
    <source>
        <dbReference type="EMBL" id="RZC55903.1"/>
    </source>
</evidence>